<gene>
    <name evidence="2" type="ORF">GCM10022215_10470</name>
</gene>
<dbReference type="RefSeq" id="WP_344732194.1">
    <property type="nucleotide sequence ID" value="NZ_BAAAZH010000008.1"/>
</dbReference>
<evidence type="ECO:0000256" key="1">
    <source>
        <dbReference type="SAM" id="MobiDB-lite"/>
    </source>
</evidence>
<keyword evidence="3" id="KW-1185">Reference proteome</keyword>
<evidence type="ECO:0008006" key="4">
    <source>
        <dbReference type="Google" id="ProtNLM"/>
    </source>
</evidence>
<evidence type="ECO:0000313" key="2">
    <source>
        <dbReference type="EMBL" id="GAA4113330.1"/>
    </source>
</evidence>
<organism evidence="2 3">
    <name type="scientific">Nocardioides fonticola</name>
    <dbReference type="NCBI Taxonomy" id="450363"/>
    <lineage>
        <taxon>Bacteria</taxon>
        <taxon>Bacillati</taxon>
        <taxon>Actinomycetota</taxon>
        <taxon>Actinomycetes</taxon>
        <taxon>Propionibacteriales</taxon>
        <taxon>Nocardioidaceae</taxon>
        <taxon>Nocardioides</taxon>
    </lineage>
</organism>
<sequence>MLIAVSTVMDTVEHVRRHVAGNLAGGADHVVVFLDRPRGAGQAEVAAFLDEHPHATGVRAGVDWWGEERPRELNERQCTNANLAKQVLADAGLRGWVAHIDGDEILRCDRGVLDGLSSAQTAVRFAVRETVSRRSWDGEPTWFKRLLPDADLHLLHGLGLIAEPTNQAYLSGHLMGKSAARIEAPVWLTLHKVVDAAHVGLEPVEDETAFELFHYESYSAEEFARKWTAMVASGPRASYRAERRSTAATMRALINRGLEPAALERRIVAYYERFLLEDAEALHDLGVLVETDPLRPRDPARVPEPVAGDVLAAGFEAAAGRPKAPFFHGTSPGGRGLASAGSDTRSDARSDTDAGSDAGRRGWRRRS</sequence>
<proteinExistence type="predicted"/>
<comment type="caution">
    <text evidence="2">The sequence shown here is derived from an EMBL/GenBank/DDBJ whole genome shotgun (WGS) entry which is preliminary data.</text>
</comment>
<feature type="region of interest" description="Disordered" evidence="1">
    <location>
        <begin position="322"/>
        <end position="367"/>
    </location>
</feature>
<reference evidence="3" key="1">
    <citation type="journal article" date="2019" name="Int. J. Syst. Evol. Microbiol.">
        <title>The Global Catalogue of Microorganisms (GCM) 10K type strain sequencing project: providing services to taxonomists for standard genome sequencing and annotation.</title>
        <authorList>
            <consortium name="The Broad Institute Genomics Platform"/>
            <consortium name="The Broad Institute Genome Sequencing Center for Infectious Disease"/>
            <person name="Wu L."/>
            <person name="Ma J."/>
        </authorList>
    </citation>
    <scope>NUCLEOTIDE SEQUENCE [LARGE SCALE GENOMIC DNA]</scope>
    <source>
        <strain evidence="3">JCM 16703</strain>
    </source>
</reference>
<name>A0ABP7XGI5_9ACTN</name>
<dbReference type="EMBL" id="BAAAZH010000008">
    <property type="protein sequence ID" value="GAA4113330.1"/>
    <property type="molecule type" value="Genomic_DNA"/>
</dbReference>
<dbReference type="Proteomes" id="UP001501495">
    <property type="component" value="Unassembled WGS sequence"/>
</dbReference>
<accession>A0ABP7XGI5</accession>
<protein>
    <recommendedName>
        <fullName evidence="4">Glycosyl transferase family 2</fullName>
    </recommendedName>
</protein>
<evidence type="ECO:0000313" key="3">
    <source>
        <dbReference type="Proteomes" id="UP001501495"/>
    </source>
</evidence>